<dbReference type="PANTHER" id="PTHR43273:SF3">
    <property type="entry name" value="ANAEROBIC SULFATASE-MATURATING ENZYME HOMOLOG ASLB-RELATED"/>
    <property type="match status" value="1"/>
</dbReference>
<dbReference type="SUPFAM" id="SSF102114">
    <property type="entry name" value="Radical SAM enzymes"/>
    <property type="match status" value="1"/>
</dbReference>
<dbReference type="InterPro" id="IPR006638">
    <property type="entry name" value="Elp3/MiaA/NifB-like_rSAM"/>
</dbReference>
<evidence type="ECO:0000256" key="5">
    <source>
        <dbReference type="ARBA" id="ARBA00023014"/>
    </source>
</evidence>
<comment type="cofactor">
    <cofactor evidence="1">
        <name>[4Fe-4S] cluster</name>
        <dbReference type="ChEBI" id="CHEBI:49883"/>
    </cofactor>
</comment>
<dbReference type="InterPro" id="IPR058240">
    <property type="entry name" value="rSAM_sf"/>
</dbReference>
<dbReference type="GO" id="GO:0046872">
    <property type="term" value="F:metal ion binding"/>
    <property type="evidence" value="ECO:0007669"/>
    <property type="project" value="UniProtKB-KW"/>
</dbReference>
<dbReference type="GO" id="GO:0051536">
    <property type="term" value="F:iron-sulfur cluster binding"/>
    <property type="evidence" value="ECO:0007669"/>
    <property type="project" value="UniProtKB-KW"/>
</dbReference>
<organism evidence="8 9">
    <name type="scientific">Velamenicoccus archaeovorus</name>
    <dbReference type="NCBI Taxonomy" id="1930593"/>
    <lineage>
        <taxon>Bacteria</taxon>
        <taxon>Pseudomonadati</taxon>
        <taxon>Candidatus Omnitrophota</taxon>
        <taxon>Candidatus Velamenicoccus</taxon>
    </lineage>
</organism>
<evidence type="ECO:0000259" key="7">
    <source>
        <dbReference type="PROSITE" id="PS51918"/>
    </source>
</evidence>
<keyword evidence="5" id="KW-0411">Iron-sulfur</keyword>
<dbReference type="PROSITE" id="PS51918">
    <property type="entry name" value="RADICAL_SAM"/>
    <property type="match status" value="1"/>
</dbReference>
<evidence type="ECO:0000256" key="3">
    <source>
        <dbReference type="ARBA" id="ARBA00022723"/>
    </source>
</evidence>
<evidence type="ECO:0000256" key="1">
    <source>
        <dbReference type="ARBA" id="ARBA00001966"/>
    </source>
</evidence>
<name>A0A410P4H3_VELA1</name>
<dbReference type="Gene3D" id="3.20.20.70">
    <property type="entry name" value="Aldolase class I"/>
    <property type="match status" value="1"/>
</dbReference>
<dbReference type="CDD" id="cd01335">
    <property type="entry name" value="Radical_SAM"/>
    <property type="match status" value="1"/>
</dbReference>
<keyword evidence="9" id="KW-1185">Reference proteome</keyword>
<comment type="similarity">
    <text evidence="6">Belongs to the radical SAM superfamily. Anaerobic sulfatase-maturating enzyme family.</text>
</comment>
<dbReference type="SMART" id="SM00729">
    <property type="entry name" value="Elp3"/>
    <property type="match status" value="1"/>
</dbReference>
<dbReference type="Proteomes" id="UP000287243">
    <property type="component" value="Chromosome"/>
</dbReference>
<dbReference type="InterPro" id="IPR007197">
    <property type="entry name" value="rSAM"/>
</dbReference>
<gene>
    <name evidence="8" type="ORF">BU251_04095</name>
</gene>
<dbReference type="InterPro" id="IPR023867">
    <property type="entry name" value="Sulphatase_maturase_rSAM"/>
</dbReference>
<keyword evidence="2" id="KW-0949">S-adenosyl-L-methionine</keyword>
<accession>A0A410P4H3</accession>
<keyword evidence="4" id="KW-0408">Iron</keyword>
<dbReference type="EMBL" id="CP019384">
    <property type="protein sequence ID" value="QAT16968.1"/>
    <property type="molecule type" value="Genomic_DNA"/>
</dbReference>
<dbReference type="SFLD" id="SFLDG01067">
    <property type="entry name" value="SPASM/twitch_domain_containing"/>
    <property type="match status" value="1"/>
</dbReference>
<dbReference type="Pfam" id="PF04055">
    <property type="entry name" value="Radical_SAM"/>
    <property type="match status" value="1"/>
</dbReference>
<dbReference type="SFLD" id="SFLDS00029">
    <property type="entry name" value="Radical_SAM"/>
    <property type="match status" value="1"/>
</dbReference>
<dbReference type="KEGG" id="vai:BU251_04095"/>
<protein>
    <recommendedName>
        <fullName evidence="7">Radical SAM core domain-containing protein</fullName>
    </recommendedName>
</protein>
<dbReference type="InterPro" id="IPR013785">
    <property type="entry name" value="Aldolase_TIM"/>
</dbReference>
<evidence type="ECO:0000256" key="2">
    <source>
        <dbReference type="ARBA" id="ARBA00022691"/>
    </source>
</evidence>
<keyword evidence="3" id="KW-0479">Metal-binding</keyword>
<reference evidence="8 9" key="1">
    <citation type="submission" date="2017-01" db="EMBL/GenBank/DDBJ databases">
        <title>First insights into the biology of 'candidatus Vampirococcus archaeovorus'.</title>
        <authorList>
            <person name="Kizina J."/>
            <person name="Jordan S."/>
            <person name="Stueber K."/>
            <person name="Reinhardt R."/>
            <person name="Harder J."/>
        </authorList>
    </citation>
    <scope>NUCLEOTIDE SEQUENCE [LARGE SCALE GENOMIC DNA]</scope>
    <source>
        <strain evidence="8 9">LiM</strain>
    </source>
</reference>
<dbReference type="AlphaFoldDB" id="A0A410P4H3"/>
<dbReference type="GO" id="GO:0016491">
    <property type="term" value="F:oxidoreductase activity"/>
    <property type="evidence" value="ECO:0007669"/>
    <property type="project" value="InterPro"/>
</dbReference>
<proteinExistence type="inferred from homology"/>
<feature type="domain" description="Radical SAM core" evidence="7">
    <location>
        <begin position="4"/>
        <end position="224"/>
    </location>
</feature>
<dbReference type="RefSeq" id="WP_164908854.1">
    <property type="nucleotide sequence ID" value="NZ_CP019384.1"/>
</dbReference>
<evidence type="ECO:0000313" key="9">
    <source>
        <dbReference type="Proteomes" id="UP000287243"/>
    </source>
</evidence>
<evidence type="ECO:0000256" key="4">
    <source>
        <dbReference type="ARBA" id="ARBA00023004"/>
    </source>
</evidence>
<evidence type="ECO:0000313" key="8">
    <source>
        <dbReference type="EMBL" id="QAT16968.1"/>
    </source>
</evidence>
<dbReference type="PANTHER" id="PTHR43273">
    <property type="entry name" value="ANAEROBIC SULFATASE-MATURATING ENZYME HOMOLOG ASLB-RELATED"/>
    <property type="match status" value="1"/>
</dbReference>
<evidence type="ECO:0000256" key="6">
    <source>
        <dbReference type="ARBA" id="ARBA00023601"/>
    </source>
</evidence>
<sequence>MPPAIESSHIFLYVTEKCNLACRYCYFRDKRNRSLSLETIRGFIFFLEKEGMKPRRFILSGGEPLLVWPLTKKVISFLKTAVPKAEIGLQTNGLLLDAPKIAFLKTNKVNLEIGLDGLPATTSAWRRGTTNASFAHLVEMLLLCRLAGLAVNCNMTVHPQEMPRFRHNFLFLAQLPFGKIDVTPAAFAAWDQAGRRTFKQDYAWIAKKYHAKIYAGDARRFSPQGAWDLSLHPHGYLLPGDAFLCLPEKLKQEFSLIQFSPQPRLNTKTLAMLKQLYQRFGRKEKKQTYRDYIVSSFKIVNDLTGKTGIDWKTFEELFDFMTRVNRQDPSETKKGQTNDGRIGE</sequence>